<name>A0ABV4NMG0_9GAMM</name>
<comment type="caution">
    <text evidence="2">The sequence shown here is derived from an EMBL/GenBank/DDBJ whole genome shotgun (WGS) entry which is preliminary data.</text>
</comment>
<dbReference type="EMBL" id="JBGMEL010000006">
    <property type="protein sequence ID" value="MFA0790520.1"/>
    <property type="molecule type" value="Genomic_DNA"/>
</dbReference>
<gene>
    <name evidence="2" type="ORF">ACCI51_08165</name>
</gene>
<organism evidence="2 3">
    <name type="scientific">Microbulbifer echini</name>
    <dbReference type="NCBI Taxonomy" id="1529067"/>
    <lineage>
        <taxon>Bacteria</taxon>
        <taxon>Pseudomonadati</taxon>
        <taxon>Pseudomonadota</taxon>
        <taxon>Gammaproteobacteria</taxon>
        <taxon>Cellvibrionales</taxon>
        <taxon>Microbulbiferaceae</taxon>
        <taxon>Microbulbifer</taxon>
    </lineage>
</organism>
<evidence type="ECO:0000313" key="3">
    <source>
        <dbReference type="Proteomes" id="UP001569414"/>
    </source>
</evidence>
<dbReference type="Proteomes" id="UP001569414">
    <property type="component" value="Unassembled WGS sequence"/>
</dbReference>
<protein>
    <submittedName>
        <fullName evidence="2">Uncharacterized protein</fullName>
    </submittedName>
</protein>
<feature type="chain" id="PRO_5045179103" evidence="1">
    <location>
        <begin position="21"/>
        <end position="98"/>
    </location>
</feature>
<proteinExistence type="predicted"/>
<keyword evidence="1" id="KW-0732">Signal</keyword>
<sequence>MAGSLIVLIVLLCGCSQAYSDSESSDLNGKVSGFIDGAESTLIKLIPEMRNYSNGEPVYTDKFLCSIDPDTNGRGKYLFIKNSLLLITGEEFPCERGI</sequence>
<feature type="signal peptide" evidence="1">
    <location>
        <begin position="1"/>
        <end position="20"/>
    </location>
</feature>
<keyword evidence="3" id="KW-1185">Reference proteome</keyword>
<evidence type="ECO:0000256" key="1">
    <source>
        <dbReference type="SAM" id="SignalP"/>
    </source>
</evidence>
<dbReference type="RefSeq" id="WP_371843242.1">
    <property type="nucleotide sequence ID" value="NZ_JBGMEL010000006.1"/>
</dbReference>
<accession>A0ABV4NMG0</accession>
<reference evidence="2 3" key="1">
    <citation type="submission" date="2024-08" db="EMBL/GenBank/DDBJ databases">
        <authorList>
            <person name="Ishaq N."/>
        </authorList>
    </citation>
    <scope>NUCLEOTIDE SEQUENCE [LARGE SCALE GENOMIC DNA]</scope>
    <source>
        <strain evidence="2 3">JCM 30400</strain>
    </source>
</reference>
<evidence type="ECO:0000313" key="2">
    <source>
        <dbReference type="EMBL" id="MFA0790520.1"/>
    </source>
</evidence>